<accession>A0A0E2BDM2</accession>
<dbReference type="CDD" id="cd16325">
    <property type="entry name" value="LolA"/>
    <property type="match status" value="1"/>
</dbReference>
<evidence type="ECO:0000313" key="3">
    <source>
        <dbReference type="Proteomes" id="UP000006329"/>
    </source>
</evidence>
<dbReference type="RefSeq" id="WP_004459364.1">
    <property type="nucleotide sequence ID" value="NZ_AHON02000051.1"/>
</dbReference>
<gene>
    <name evidence="2" type="ORF">LEP1GSC179_2663</name>
</gene>
<keyword evidence="2" id="KW-0449">Lipoprotein</keyword>
<reference evidence="2" key="1">
    <citation type="submission" date="2012-10" db="EMBL/GenBank/DDBJ databases">
        <authorList>
            <person name="Harkins D.M."/>
            <person name="Durkin A.S."/>
            <person name="Brinkac L.M."/>
            <person name="Haft D.H."/>
            <person name="Selengut J.D."/>
            <person name="Sanka R."/>
            <person name="DePew J."/>
            <person name="Purushe J."/>
            <person name="Matthias M.A."/>
            <person name="Vinetz J.M."/>
            <person name="Sutton G.G."/>
            <person name="Nierman W.C."/>
            <person name="Fouts D.E."/>
        </authorList>
    </citation>
    <scope>NUCLEOTIDE SEQUENCE [LARGE SCALE GENOMIC DNA]</scope>
    <source>
        <strain evidence="2">MOR084</strain>
    </source>
</reference>
<name>A0A0E2BDM2_9LEPT</name>
<dbReference type="EMBL" id="AHON02000051">
    <property type="protein sequence ID" value="EKO33453.1"/>
    <property type="molecule type" value="Genomic_DNA"/>
</dbReference>
<dbReference type="Proteomes" id="UP000006329">
    <property type="component" value="Unassembled WGS sequence"/>
</dbReference>
<proteinExistence type="predicted"/>
<dbReference type="PANTHER" id="PTHR35869:SF1">
    <property type="entry name" value="OUTER-MEMBRANE LIPOPROTEIN CARRIER PROTEIN"/>
    <property type="match status" value="1"/>
</dbReference>
<evidence type="ECO:0000313" key="2">
    <source>
        <dbReference type="EMBL" id="EKO33453.1"/>
    </source>
</evidence>
<dbReference type="AlphaFoldDB" id="A0A0E2BDM2"/>
<comment type="caution">
    <text evidence="2">The sequence shown here is derived from an EMBL/GenBank/DDBJ whole genome shotgun (WGS) entry which is preliminary data.</text>
</comment>
<keyword evidence="3" id="KW-1185">Reference proteome</keyword>
<dbReference type="Gene3D" id="2.50.20.10">
    <property type="entry name" value="Lipoprotein localisation LolA/LolB/LppX"/>
    <property type="match status" value="1"/>
</dbReference>
<dbReference type="GeneID" id="29738967"/>
<sequence length="197" mass="21262">MAFLKIRRILPGAAALILVCGISVSGDPGRDKLNALLGRMGEISSLRANVTINNEISGTLSFKKPNYLHVKFSDGRVVSSNGRFLWFYSPARAIVGKQDLRGTSGGVFGLLGGYEEITQVGGSIRLKSPTKSYEEIVVTMNPDNTPKSLRMKRRGSTEYTSISFSGVQTNVGLSASLFNFSAPSSAQIVENPLNEKE</sequence>
<dbReference type="InterPro" id="IPR029046">
    <property type="entry name" value="LolA/LolB/LppX"/>
</dbReference>
<evidence type="ECO:0000256" key="1">
    <source>
        <dbReference type="ARBA" id="ARBA00022729"/>
    </source>
</evidence>
<keyword evidence="1" id="KW-0732">Signal</keyword>
<protein>
    <submittedName>
        <fullName evidence="2">Outer membrane lipoprotein carrier protein LolA</fullName>
    </submittedName>
</protein>
<dbReference type="SUPFAM" id="SSF89392">
    <property type="entry name" value="Prokaryotic lipoproteins and lipoprotein localization factors"/>
    <property type="match status" value="1"/>
</dbReference>
<organism evidence="2 3">
    <name type="scientific">Leptospira santarosai str. MOR084</name>
    <dbReference type="NCBI Taxonomy" id="1049984"/>
    <lineage>
        <taxon>Bacteria</taxon>
        <taxon>Pseudomonadati</taxon>
        <taxon>Spirochaetota</taxon>
        <taxon>Spirochaetia</taxon>
        <taxon>Leptospirales</taxon>
        <taxon>Leptospiraceae</taxon>
        <taxon>Leptospira</taxon>
    </lineage>
</organism>
<dbReference type="InterPro" id="IPR004564">
    <property type="entry name" value="OM_lipoprot_carrier_LolA-like"/>
</dbReference>
<dbReference type="PANTHER" id="PTHR35869">
    <property type="entry name" value="OUTER-MEMBRANE LIPOPROTEIN CARRIER PROTEIN"/>
    <property type="match status" value="1"/>
</dbReference>